<feature type="compositionally biased region" description="Pro residues" evidence="1">
    <location>
        <begin position="422"/>
        <end position="432"/>
    </location>
</feature>
<feature type="domain" description="DUF2157" evidence="3">
    <location>
        <begin position="12"/>
        <end position="147"/>
    </location>
</feature>
<name>A0A0U3SEW8_9BACT</name>
<feature type="region of interest" description="Disordered" evidence="1">
    <location>
        <begin position="401"/>
        <end position="432"/>
    </location>
</feature>
<evidence type="ECO:0000256" key="1">
    <source>
        <dbReference type="SAM" id="MobiDB-lite"/>
    </source>
</evidence>
<feature type="transmembrane region" description="Helical" evidence="2">
    <location>
        <begin position="146"/>
        <end position="163"/>
    </location>
</feature>
<sequence>MSRKFLETEGPAWVAEGLISEEQRQKLLARYPPEAQALGLLPLLGSVLVGLSALSVVAANWQALPDALRLAILLGSLTGSYAAGAYFLRRGNPDLGHGLIGLGLILFGASIILTSQLYQLVGYDVSGLVAWVVAGVALSYVYGSRLLVLLTVVIGAAVQTYCVESLGSFSYATAVMVAGGLGYYWWRRPEVVSSTVLAAGLLWQIGLLIIVLHAKITWFFVPAMLVYAAGDWQPNRPGGWALQGPPLVAAYLFMFGLATFGETDTYANVLRPPLLPYLGALAAVLALSVAGKRARGRLDTLLDWLLLLPGFYLPGGLPLAVATLVVLYAHAGSVLARAHRNEDPEQLTIGAVLFVASTMVAYFKLTWAFLDKSLFFLLGGVLLLSLSWYLRRRNAQVLAAATPPSSPAPNSASANTSAAPSAPNPETPPRNA</sequence>
<keyword evidence="2" id="KW-0812">Transmembrane</keyword>
<feature type="transmembrane region" description="Helical" evidence="2">
    <location>
        <begin position="373"/>
        <end position="390"/>
    </location>
</feature>
<keyword evidence="2" id="KW-1133">Transmembrane helix</keyword>
<dbReference type="EMBL" id="CP013909">
    <property type="protein sequence ID" value="ALW84694.1"/>
    <property type="molecule type" value="Genomic_DNA"/>
</dbReference>
<feature type="transmembrane region" description="Helical" evidence="2">
    <location>
        <begin position="273"/>
        <end position="291"/>
    </location>
</feature>
<feature type="transmembrane region" description="Helical" evidence="2">
    <location>
        <begin position="240"/>
        <end position="261"/>
    </location>
</feature>
<feature type="transmembrane region" description="Helical" evidence="2">
    <location>
        <begin position="67"/>
        <end position="88"/>
    </location>
</feature>
<feature type="transmembrane region" description="Helical" evidence="2">
    <location>
        <begin position="95"/>
        <end position="114"/>
    </location>
</feature>
<evidence type="ECO:0000313" key="5">
    <source>
        <dbReference type="Proteomes" id="UP000059542"/>
    </source>
</evidence>
<dbReference type="AlphaFoldDB" id="A0A0U3SEW8"/>
<keyword evidence="5" id="KW-1185">Reference proteome</keyword>
<dbReference type="STRING" id="1411621.AUC43_06130"/>
<dbReference type="KEGG" id="hyg:AUC43_06130"/>
<evidence type="ECO:0000313" key="4">
    <source>
        <dbReference type="EMBL" id="ALW84694.1"/>
    </source>
</evidence>
<dbReference type="RefSeq" id="WP_068191058.1">
    <property type="nucleotide sequence ID" value="NZ_CP013909.1"/>
</dbReference>
<gene>
    <name evidence="4" type="ORF">AUC43_06130</name>
</gene>
<dbReference type="Proteomes" id="UP000059542">
    <property type="component" value="Chromosome"/>
</dbReference>
<protein>
    <recommendedName>
        <fullName evidence="3">DUF2157 domain-containing protein</fullName>
    </recommendedName>
</protein>
<feature type="transmembrane region" description="Helical" evidence="2">
    <location>
        <begin position="347"/>
        <end position="367"/>
    </location>
</feature>
<evidence type="ECO:0000256" key="2">
    <source>
        <dbReference type="SAM" id="Phobius"/>
    </source>
</evidence>
<proteinExistence type="predicted"/>
<keyword evidence="2" id="KW-0472">Membrane</keyword>
<organism evidence="4 5">
    <name type="scientific">Hymenobacter sedentarius</name>
    <dbReference type="NCBI Taxonomy" id="1411621"/>
    <lineage>
        <taxon>Bacteria</taxon>
        <taxon>Pseudomonadati</taxon>
        <taxon>Bacteroidota</taxon>
        <taxon>Cytophagia</taxon>
        <taxon>Cytophagales</taxon>
        <taxon>Hymenobacteraceae</taxon>
        <taxon>Hymenobacter</taxon>
    </lineage>
</organism>
<feature type="transmembrane region" description="Helical" evidence="2">
    <location>
        <begin position="311"/>
        <end position="335"/>
    </location>
</feature>
<dbReference type="Pfam" id="PF09925">
    <property type="entry name" value="DUF2157"/>
    <property type="match status" value="1"/>
</dbReference>
<dbReference type="InterPro" id="IPR018677">
    <property type="entry name" value="DUF2157"/>
</dbReference>
<feature type="transmembrane region" description="Helical" evidence="2">
    <location>
        <begin position="169"/>
        <end position="186"/>
    </location>
</feature>
<feature type="transmembrane region" description="Helical" evidence="2">
    <location>
        <begin position="198"/>
        <end position="220"/>
    </location>
</feature>
<feature type="compositionally biased region" description="Low complexity" evidence="1">
    <location>
        <begin position="401"/>
        <end position="421"/>
    </location>
</feature>
<reference evidence="4 5" key="1">
    <citation type="submission" date="2015-12" db="EMBL/GenBank/DDBJ databases">
        <authorList>
            <person name="Shamseldin A."/>
            <person name="Moawad H."/>
            <person name="Abd El-Rahim W.M."/>
            <person name="Sadowsky M.J."/>
        </authorList>
    </citation>
    <scope>NUCLEOTIDE SEQUENCE [LARGE SCALE GENOMIC DNA]</scope>
    <source>
        <strain evidence="4 5">DG5B</strain>
    </source>
</reference>
<accession>A0A0U3SEW8</accession>
<evidence type="ECO:0000259" key="3">
    <source>
        <dbReference type="Pfam" id="PF09925"/>
    </source>
</evidence>
<feature type="transmembrane region" description="Helical" evidence="2">
    <location>
        <begin position="37"/>
        <end position="61"/>
    </location>
</feature>
<feature type="transmembrane region" description="Helical" evidence="2">
    <location>
        <begin position="120"/>
        <end position="141"/>
    </location>
</feature>